<evidence type="ECO:0000256" key="1">
    <source>
        <dbReference type="ARBA" id="ARBA00022490"/>
    </source>
</evidence>
<dbReference type="PANTHER" id="PTHR19849:SF0">
    <property type="entry name" value="PHOSPHOLIPASE A-2-ACTIVATING PROTEIN"/>
    <property type="match status" value="1"/>
</dbReference>
<accession>A0A7I8VIT7</accession>
<dbReference type="InterPro" id="IPR015943">
    <property type="entry name" value="WD40/YVTN_repeat-like_dom_sf"/>
</dbReference>
<evidence type="ECO:0000259" key="5">
    <source>
        <dbReference type="Pfam" id="PF21031"/>
    </source>
</evidence>
<dbReference type="GO" id="GO:0043161">
    <property type="term" value="P:proteasome-mediated ubiquitin-dependent protein catabolic process"/>
    <property type="evidence" value="ECO:0007669"/>
    <property type="project" value="TreeGrafter"/>
</dbReference>
<reference evidence="6 7" key="1">
    <citation type="submission" date="2020-08" db="EMBL/GenBank/DDBJ databases">
        <authorList>
            <person name="Hejnol A."/>
        </authorList>
    </citation>
    <scope>NUCLEOTIDE SEQUENCE [LARGE SCALE GENOMIC DNA]</scope>
</reference>
<dbReference type="GO" id="GO:0043130">
    <property type="term" value="F:ubiquitin binding"/>
    <property type="evidence" value="ECO:0007669"/>
    <property type="project" value="TreeGrafter"/>
</dbReference>
<keyword evidence="7" id="KW-1185">Reference proteome</keyword>
<keyword evidence="1" id="KW-0963">Cytoplasm</keyword>
<dbReference type="GO" id="GO:0010992">
    <property type="term" value="P:ubiquitin recycling"/>
    <property type="evidence" value="ECO:0007669"/>
    <property type="project" value="TreeGrafter"/>
</dbReference>
<evidence type="ECO:0000256" key="3">
    <source>
        <dbReference type="ARBA" id="ARBA00022737"/>
    </source>
</evidence>
<feature type="repeat" description="WD" evidence="4">
    <location>
        <begin position="244"/>
        <end position="285"/>
    </location>
</feature>
<proteinExistence type="predicted"/>
<dbReference type="GO" id="GO:0005634">
    <property type="term" value="C:nucleus"/>
    <property type="evidence" value="ECO:0007669"/>
    <property type="project" value="TreeGrafter"/>
</dbReference>
<dbReference type="OrthoDB" id="756370at2759"/>
<dbReference type="EMBL" id="CAJFCJ010000006">
    <property type="protein sequence ID" value="CAD5116202.1"/>
    <property type="molecule type" value="Genomic_DNA"/>
</dbReference>
<dbReference type="Pfam" id="PF21031">
    <property type="entry name" value="WDR54"/>
    <property type="match status" value="1"/>
</dbReference>
<dbReference type="InterPro" id="IPR001680">
    <property type="entry name" value="WD40_rpt"/>
</dbReference>
<protein>
    <submittedName>
        <fullName evidence="6">DgyrCDS5118</fullName>
    </submittedName>
</protein>
<dbReference type="PANTHER" id="PTHR19849">
    <property type="entry name" value="PHOSPHOLIPASE A-2-ACTIVATING PROTEIN"/>
    <property type="match status" value="1"/>
</dbReference>
<keyword evidence="3" id="KW-0677">Repeat</keyword>
<evidence type="ECO:0000256" key="4">
    <source>
        <dbReference type="PROSITE-ProRule" id="PRU00221"/>
    </source>
</evidence>
<keyword evidence="2 4" id="KW-0853">WD repeat</keyword>
<evidence type="ECO:0000313" key="6">
    <source>
        <dbReference type="EMBL" id="CAD5116202.1"/>
    </source>
</evidence>
<organism evidence="6 7">
    <name type="scientific">Dimorphilus gyrociliatus</name>
    <dbReference type="NCBI Taxonomy" id="2664684"/>
    <lineage>
        <taxon>Eukaryota</taxon>
        <taxon>Metazoa</taxon>
        <taxon>Spiralia</taxon>
        <taxon>Lophotrochozoa</taxon>
        <taxon>Annelida</taxon>
        <taxon>Polychaeta</taxon>
        <taxon>Polychaeta incertae sedis</taxon>
        <taxon>Dinophilidae</taxon>
        <taxon>Dimorphilus</taxon>
    </lineage>
</organism>
<dbReference type="Proteomes" id="UP000549394">
    <property type="component" value="Unassembled WGS sequence"/>
</dbReference>
<gene>
    <name evidence="6" type="ORF">DGYR_LOCUS4846</name>
</gene>
<sequence length="328" mass="35302">MYRKEKPINFQGSASAINNNLSIGIQSDKDRLHYAIVHKSVVNVITASLDGKSVSTRQVACKEQASVASCVVIQAKIVKVAERLILVVTSQKGIHIYEVEGLLLLYAFSLPQPESTHTCTLARGIAVLLDNVVCIGTYEGHVLILSVPSKGNNIELVETLRFHTYPIAALDGVGECLVVADEKGELSVWSAGQPFTRTNRGVAGTSSDCVTSLALCANNLIACSTSSGAIRLLCVETCNVLAQIDGHARCITSLSSAPKSGLILSTSEDCMVRVWRVMRNKTDIEVELVFSEHVADTMLQGSSFLSPNGKAFALTAYDSSKLLFYFSQ</sequence>
<dbReference type="Gene3D" id="2.130.10.10">
    <property type="entry name" value="YVTN repeat-like/Quinoprotein amine dehydrogenase"/>
    <property type="match status" value="1"/>
</dbReference>
<comment type="caution">
    <text evidence="6">The sequence shown here is derived from an EMBL/GenBank/DDBJ whole genome shotgun (WGS) entry which is preliminary data.</text>
</comment>
<feature type="domain" description="WD repeat-containing protein 54 beta-propeller" evidence="5">
    <location>
        <begin position="1"/>
        <end position="322"/>
    </location>
</feature>
<name>A0A7I8VIT7_9ANNE</name>
<dbReference type="PROSITE" id="PS50294">
    <property type="entry name" value="WD_REPEATS_REGION"/>
    <property type="match status" value="1"/>
</dbReference>
<dbReference type="GO" id="GO:0005737">
    <property type="term" value="C:cytoplasm"/>
    <property type="evidence" value="ECO:0007669"/>
    <property type="project" value="TreeGrafter"/>
</dbReference>
<dbReference type="PROSITE" id="PS50082">
    <property type="entry name" value="WD_REPEATS_2"/>
    <property type="match status" value="1"/>
</dbReference>
<dbReference type="InterPro" id="IPR049546">
    <property type="entry name" value="WDR54_beta_prop"/>
</dbReference>
<evidence type="ECO:0000313" key="7">
    <source>
        <dbReference type="Proteomes" id="UP000549394"/>
    </source>
</evidence>
<evidence type="ECO:0000256" key="2">
    <source>
        <dbReference type="ARBA" id="ARBA00022574"/>
    </source>
</evidence>
<dbReference type="AlphaFoldDB" id="A0A7I8VIT7"/>
<dbReference type="InterPro" id="IPR036322">
    <property type="entry name" value="WD40_repeat_dom_sf"/>
</dbReference>
<dbReference type="SMART" id="SM00320">
    <property type="entry name" value="WD40"/>
    <property type="match status" value="3"/>
</dbReference>
<dbReference type="SUPFAM" id="SSF50978">
    <property type="entry name" value="WD40 repeat-like"/>
    <property type="match status" value="1"/>
</dbReference>